<organism evidence="1 2">
    <name type="scientific">Paenibacillus macquariensis</name>
    <dbReference type="NCBI Taxonomy" id="948756"/>
    <lineage>
        <taxon>Bacteria</taxon>
        <taxon>Bacillati</taxon>
        <taxon>Bacillota</taxon>
        <taxon>Bacilli</taxon>
        <taxon>Bacillales</taxon>
        <taxon>Paenibacillaceae</taxon>
        <taxon>Paenibacillus</taxon>
    </lineage>
</organism>
<accession>A0ABY1JX29</accession>
<comment type="caution">
    <text evidence="1">The sequence shown here is derived from an EMBL/GenBank/DDBJ whole genome shotgun (WGS) entry which is preliminary data.</text>
</comment>
<evidence type="ECO:0000313" key="2">
    <source>
        <dbReference type="Proteomes" id="UP000186666"/>
    </source>
</evidence>
<name>A0ABY1JX29_9BACL</name>
<dbReference type="Proteomes" id="UP000186666">
    <property type="component" value="Unassembled WGS sequence"/>
</dbReference>
<proteinExistence type="predicted"/>
<keyword evidence="2" id="KW-1185">Reference proteome</keyword>
<evidence type="ECO:0000313" key="1">
    <source>
        <dbReference type="EMBL" id="SIQ92208.1"/>
    </source>
</evidence>
<gene>
    <name evidence="1" type="ORF">SAMN05421578_10563</name>
</gene>
<dbReference type="RefSeq" id="WP_068586824.1">
    <property type="nucleotide sequence ID" value="NZ_FTNK01000005.1"/>
</dbReference>
<reference evidence="1 2" key="1">
    <citation type="submission" date="2017-01" db="EMBL/GenBank/DDBJ databases">
        <authorList>
            <person name="Varghese N."/>
            <person name="Submissions S."/>
        </authorList>
    </citation>
    <scope>NUCLEOTIDE SEQUENCE [LARGE SCALE GENOMIC DNA]</scope>
    <source>
        <strain evidence="1 2">ATCC 23464</strain>
    </source>
</reference>
<sequence length="116" mass="13339">MATAQQHKRQFEKNKATIAVVNQLDSPPNDWLITMAFYAAVHLIEGVIVDKTSKGTKDHKTRRVAMTRISTLRPVGALYSTLEDYSHRSRYQCKSFNKEDVSKILEFLDRIEKQLA</sequence>
<dbReference type="EMBL" id="FTNK01000005">
    <property type="protein sequence ID" value="SIQ92208.1"/>
    <property type="molecule type" value="Genomic_DNA"/>
</dbReference>
<protein>
    <submittedName>
        <fullName evidence="1">HEPN domain-containing protein</fullName>
    </submittedName>
</protein>